<dbReference type="OrthoDB" id="3934142at2759"/>
<protein>
    <submittedName>
        <fullName evidence="2">Uncharacterized protein</fullName>
    </submittedName>
</protein>
<reference evidence="2" key="1">
    <citation type="submission" date="2023-01" db="EMBL/GenBank/DDBJ databases">
        <authorList>
            <person name="Van Ghelder C."/>
            <person name="Rancurel C."/>
        </authorList>
    </citation>
    <scope>NUCLEOTIDE SEQUENCE</scope>
    <source>
        <strain evidence="2">CNCM I-4278</strain>
    </source>
</reference>
<feature type="transmembrane region" description="Helical" evidence="1">
    <location>
        <begin position="264"/>
        <end position="281"/>
    </location>
</feature>
<name>A0A9W4UT18_9PLEO</name>
<keyword evidence="1" id="KW-0812">Transmembrane</keyword>
<accession>A0A9W4UT18</accession>
<dbReference type="AlphaFoldDB" id="A0A9W4UT18"/>
<keyword evidence="1" id="KW-1133">Transmembrane helix</keyword>
<evidence type="ECO:0000313" key="2">
    <source>
        <dbReference type="EMBL" id="CAI6339823.1"/>
    </source>
</evidence>
<organism evidence="2 3">
    <name type="scientific">Periconia digitata</name>
    <dbReference type="NCBI Taxonomy" id="1303443"/>
    <lineage>
        <taxon>Eukaryota</taxon>
        <taxon>Fungi</taxon>
        <taxon>Dikarya</taxon>
        <taxon>Ascomycota</taxon>
        <taxon>Pezizomycotina</taxon>
        <taxon>Dothideomycetes</taxon>
        <taxon>Pleosporomycetidae</taxon>
        <taxon>Pleosporales</taxon>
        <taxon>Massarineae</taxon>
        <taxon>Periconiaceae</taxon>
        <taxon>Periconia</taxon>
    </lineage>
</organism>
<proteinExistence type="predicted"/>
<comment type="caution">
    <text evidence="2">The sequence shown here is derived from an EMBL/GenBank/DDBJ whole genome shotgun (WGS) entry which is preliminary data.</text>
</comment>
<evidence type="ECO:0000256" key="1">
    <source>
        <dbReference type="SAM" id="Phobius"/>
    </source>
</evidence>
<dbReference type="Proteomes" id="UP001152607">
    <property type="component" value="Unassembled WGS sequence"/>
</dbReference>
<feature type="transmembrane region" description="Helical" evidence="1">
    <location>
        <begin position="199"/>
        <end position="221"/>
    </location>
</feature>
<keyword evidence="1" id="KW-0472">Membrane</keyword>
<feature type="transmembrane region" description="Helical" evidence="1">
    <location>
        <begin position="233"/>
        <end position="252"/>
    </location>
</feature>
<sequence>MGKDRNHYAVRSSGVARIDTKQQEHRQALQDGYPTFVPTFVSLRAACLQRTREQLLELETQIDFCEDEVKRDGLLDRATALLRELDEQLKANVKWRQLEDPIYAAQRGLSLTHFTMDSAKRNDHWMLLTSNFGVSANSIIESDPSQLASRDRDWLEEFCGGDVPPTIAFKRKKTMLERQRGGVLQHGKIVTPNPGMKRLWAFLISLGVAVSIGFLAVAIIATTTEFHPLFIKYFFWIAIVWVLAASATLVALVRAFGASGKDSLSVFLATVAIYLVIIQIGQTKLYGQLQGEAQ</sequence>
<keyword evidence="3" id="KW-1185">Reference proteome</keyword>
<gene>
    <name evidence="2" type="ORF">PDIGIT_LOCUS12987</name>
</gene>
<dbReference type="EMBL" id="CAOQHR010000009">
    <property type="protein sequence ID" value="CAI6339823.1"/>
    <property type="molecule type" value="Genomic_DNA"/>
</dbReference>
<evidence type="ECO:0000313" key="3">
    <source>
        <dbReference type="Proteomes" id="UP001152607"/>
    </source>
</evidence>